<name>A0A395T4B2_9HYPO</name>
<dbReference type="PANTHER" id="PTHR12770">
    <property type="entry name" value="RUS1 FAMILY PROTEIN C16ORF58"/>
    <property type="match status" value="1"/>
</dbReference>
<dbReference type="Gene3D" id="3.40.462.20">
    <property type="match status" value="1"/>
</dbReference>
<dbReference type="InterPro" id="IPR016169">
    <property type="entry name" value="FAD-bd_PCMH_sub2"/>
</dbReference>
<dbReference type="InterPro" id="IPR006094">
    <property type="entry name" value="Oxid_FAD_bind_N"/>
</dbReference>
<dbReference type="Proteomes" id="UP000266234">
    <property type="component" value="Unassembled WGS sequence"/>
</dbReference>
<evidence type="ECO:0000313" key="10">
    <source>
        <dbReference type="Proteomes" id="UP000266234"/>
    </source>
</evidence>
<evidence type="ECO:0000256" key="7">
    <source>
        <dbReference type="ARBA" id="ARBA00023136"/>
    </source>
</evidence>
<dbReference type="EMBL" id="PXOG01000050">
    <property type="protein sequence ID" value="RGP79306.1"/>
    <property type="molecule type" value="Genomic_DNA"/>
</dbReference>
<feature type="domain" description="FAD-binding PCMH-type" evidence="8">
    <location>
        <begin position="32"/>
        <end position="204"/>
    </location>
</feature>
<evidence type="ECO:0000256" key="4">
    <source>
        <dbReference type="ARBA" id="ARBA00022692"/>
    </source>
</evidence>
<dbReference type="InterPro" id="IPR054549">
    <property type="entry name" value="UVB_sens_RUS_dom"/>
</dbReference>
<sequence length="891" mass="97137">MTSSISGLEALECEFSVPNDSTPKLSRWSDTQIGRPALIGTPKKEGDIQAAIRVGKDNKLTVLVAGGGHGTFVSVDSSTLYLDLKHFKTFDLNKEKRIVRVGGGVTTGEVVKALAAEGYYTPVPNSDAVGFVGCVLGGGNGVLGGLHGWMVDNVVSFRVITAEGGIVEVSADSKGKELALFDALRGAGHGLGVVTEVTVSAFPIADLNMDDNKIWTRTLIFPAPAVDLAVKTFLDLRKPLPEGFVTMVFARSPPGTPAAGSPIIILGYTFFGPAEKAEKQAALLFQDDVVARAVMAMTDFVPFASINAKNEVYNSHGGHKAIASCRLYKTDSDVIKSSFERWKSATQEYPDAQQTPLIISAFNTDKSVTLNGNNFIESRDRPLNAFVPVIAKEEETNKAFMVVLDSIIAGLRKSDVGAGPRSFANNWRFETDVNEMFSEEMFERLRGIKKSWDGEVPTVICFMEATQTFFLQHRLILMEDLTEHRGRGQPVEISEFDKSGNFVRLWSHEAGDRVSLKAEARTSLPSMREAFMPVGYPHSVSSDYLNYQFFDSMQAFFSTITSLLANRALLEGLGVGDANSSATFAMLLTVLKDAISRIATIVFAHKFGLRIEPDAKRFRFLADLFNDTAFFMELYSPYLGPFGKIIALTTGEALRALCGVAAGASKAALSVHFAKHDNLAELNAKEASQETAIGLIGLAVGTLVVNYVEDHNAVVCLMIVLVLAHLWMNYLGVRSVCMDNFNRQRATILFEEYLNNGNILSPEEVAQRESILFWRPIVRGRRIEIADSYGKAMNGRVIDVINNRGSTLFIGPDIKIMLWKDSTSIQALDAWFAAVKVARQGEKWTATATGLEEGGGLLEGIRAKGWKLGAHALETSAPTRLSLESAAKKDK</sequence>
<dbReference type="InterPro" id="IPR006968">
    <property type="entry name" value="RUS_fam"/>
</dbReference>
<dbReference type="GO" id="GO:0071949">
    <property type="term" value="F:FAD binding"/>
    <property type="evidence" value="ECO:0007669"/>
    <property type="project" value="InterPro"/>
</dbReference>
<keyword evidence="4" id="KW-0812">Transmembrane</keyword>
<dbReference type="InterPro" id="IPR016166">
    <property type="entry name" value="FAD-bd_PCMH"/>
</dbReference>
<dbReference type="GO" id="GO:0016020">
    <property type="term" value="C:membrane"/>
    <property type="evidence" value="ECO:0007669"/>
    <property type="project" value="UniProtKB-SubCell"/>
</dbReference>
<comment type="caution">
    <text evidence="9">The sequence shown here is derived from an EMBL/GenBank/DDBJ whole genome shotgun (WGS) entry which is preliminary data.</text>
</comment>
<comment type="similarity">
    <text evidence="3">Belongs to the RUS1 family.</text>
</comment>
<organism evidence="9 10">
    <name type="scientific">Fusarium longipes</name>
    <dbReference type="NCBI Taxonomy" id="694270"/>
    <lineage>
        <taxon>Eukaryota</taxon>
        <taxon>Fungi</taxon>
        <taxon>Dikarya</taxon>
        <taxon>Ascomycota</taxon>
        <taxon>Pezizomycotina</taxon>
        <taxon>Sordariomycetes</taxon>
        <taxon>Hypocreomycetidae</taxon>
        <taxon>Hypocreales</taxon>
        <taxon>Nectriaceae</taxon>
        <taxon>Fusarium</taxon>
    </lineage>
</organism>
<comment type="similarity">
    <text evidence="2">Belongs to the oxygen-dependent FAD-linked oxidoreductase family.</text>
</comment>
<keyword evidence="7" id="KW-0472">Membrane</keyword>
<evidence type="ECO:0000256" key="3">
    <source>
        <dbReference type="ARBA" id="ARBA00007558"/>
    </source>
</evidence>
<dbReference type="Pfam" id="PF04884">
    <property type="entry name" value="UVB_sens_prot"/>
    <property type="match status" value="1"/>
</dbReference>
<keyword evidence="10" id="KW-1185">Reference proteome</keyword>
<dbReference type="Pfam" id="PF01565">
    <property type="entry name" value="FAD_binding_4"/>
    <property type="match status" value="1"/>
</dbReference>
<dbReference type="GO" id="GO:0016491">
    <property type="term" value="F:oxidoreductase activity"/>
    <property type="evidence" value="ECO:0007669"/>
    <property type="project" value="UniProtKB-KW"/>
</dbReference>
<dbReference type="SUPFAM" id="SSF56176">
    <property type="entry name" value="FAD-binding/transporter-associated domain-like"/>
    <property type="match status" value="1"/>
</dbReference>
<evidence type="ECO:0000259" key="8">
    <source>
        <dbReference type="PROSITE" id="PS51387"/>
    </source>
</evidence>
<gene>
    <name evidence="9" type="ORF">FLONG3_2535</name>
</gene>
<dbReference type="PROSITE" id="PS51387">
    <property type="entry name" value="FAD_PCMH"/>
    <property type="match status" value="1"/>
</dbReference>
<dbReference type="Gene3D" id="3.30.465.10">
    <property type="match status" value="1"/>
</dbReference>
<dbReference type="InterPro" id="IPR036318">
    <property type="entry name" value="FAD-bd_PCMH-like_sf"/>
</dbReference>
<keyword evidence="5" id="KW-1133">Transmembrane helix</keyword>
<reference evidence="9 10" key="1">
    <citation type="journal article" date="2018" name="PLoS Pathog.">
        <title>Evolution of structural diversity of trichothecenes, a family of toxins produced by plant pathogenic and entomopathogenic fungi.</title>
        <authorList>
            <person name="Proctor R.H."/>
            <person name="McCormick S.P."/>
            <person name="Kim H.S."/>
            <person name="Cardoza R.E."/>
            <person name="Stanley A.M."/>
            <person name="Lindo L."/>
            <person name="Kelly A."/>
            <person name="Brown D.W."/>
            <person name="Lee T."/>
            <person name="Vaughan M.M."/>
            <person name="Alexander N.J."/>
            <person name="Busman M."/>
            <person name="Gutierrez S."/>
        </authorList>
    </citation>
    <scope>NUCLEOTIDE SEQUENCE [LARGE SCALE GENOMIC DNA]</scope>
    <source>
        <strain evidence="9 10">NRRL 20695</strain>
    </source>
</reference>
<dbReference type="AlphaFoldDB" id="A0A395T4B2"/>
<dbReference type="InterPro" id="IPR016167">
    <property type="entry name" value="FAD-bd_PCMH_sub1"/>
</dbReference>
<dbReference type="PANTHER" id="PTHR12770:SF31">
    <property type="entry name" value="RUS FAMILY MEMBER 1"/>
    <property type="match status" value="1"/>
</dbReference>
<dbReference type="PROSITE" id="PS00862">
    <property type="entry name" value="OX2_COVAL_FAD"/>
    <property type="match status" value="1"/>
</dbReference>
<accession>A0A395T4B2</accession>
<evidence type="ECO:0000256" key="2">
    <source>
        <dbReference type="ARBA" id="ARBA00005466"/>
    </source>
</evidence>
<keyword evidence="6" id="KW-0560">Oxidoreductase</keyword>
<dbReference type="Gene3D" id="3.30.43.10">
    <property type="entry name" value="Uridine Diphospho-n-acetylenolpyruvylglucosamine Reductase, domain 2"/>
    <property type="match status" value="1"/>
</dbReference>
<evidence type="ECO:0000256" key="1">
    <source>
        <dbReference type="ARBA" id="ARBA00004370"/>
    </source>
</evidence>
<dbReference type="InterPro" id="IPR006093">
    <property type="entry name" value="Oxy_OxRdtase_FAD_BS"/>
</dbReference>
<dbReference type="OrthoDB" id="364779at2759"/>
<evidence type="ECO:0000256" key="6">
    <source>
        <dbReference type="ARBA" id="ARBA00023002"/>
    </source>
</evidence>
<evidence type="ECO:0000313" key="9">
    <source>
        <dbReference type="EMBL" id="RGP79306.1"/>
    </source>
</evidence>
<comment type="subcellular location">
    <subcellularLocation>
        <location evidence="1">Membrane</location>
    </subcellularLocation>
</comment>
<proteinExistence type="inferred from homology"/>
<protein>
    <submittedName>
        <fullName evidence="9">6-hydroxy-d-nicotine oxidase</fullName>
    </submittedName>
</protein>
<evidence type="ECO:0000256" key="5">
    <source>
        <dbReference type="ARBA" id="ARBA00022989"/>
    </source>
</evidence>